<evidence type="ECO:0000259" key="7">
    <source>
        <dbReference type="Pfam" id="PF01029"/>
    </source>
</evidence>
<protein>
    <recommendedName>
        <fullName evidence="6">Transcription antitermination protein NusB</fullName>
    </recommendedName>
    <alternativeName>
        <fullName evidence="6">Antitermination factor NusB</fullName>
    </alternativeName>
</protein>
<feature type="domain" description="NusB/RsmB/TIM44" evidence="7">
    <location>
        <begin position="11"/>
        <end position="136"/>
    </location>
</feature>
<dbReference type="RefSeq" id="WP_236098775.1">
    <property type="nucleotide sequence ID" value="NZ_JAKGUD010000003.1"/>
</dbReference>
<evidence type="ECO:0000256" key="1">
    <source>
        <dbReference type="ARBA" id="ARBA00005952"/>
    </source>
</evidence>
<dbReference type="PANTHER" id="PTHR11078">
    <property type="entry name" value="N UTILIZATION SUBSTANCE PROTEIN B-RELATED"/>
    <property type="match status" value="1"/>
</dbReference>
<organism evidence="8 9">
    <name type="scientific">Dethiosulfovibrio marinus</name>
    <dbReference type="NCBI Taxonomy" id="133532"/>
    <lineage>
        <taxon>Bacteria</taxon>
        <taxon>Thermotogati</taxon>
        <taxon>Synergistota</taxon>
        <taxon>Synergistia</taxon>
        <taxon>Synergistales</taxon>
        <taxon>Dethiosulfovibrionaceae</taxon>
        <taxon>Dethiosulfovibrio</taxon>
    </lineage>
</organism>
<dbReference type="InterPro" id="IPR011605">
    <property type="entry name" value="NusB_fam"/>
</dbReference>
<comment type="caution">
    <text evidence="8">The sequence shown here is derived from an EMBL/GenBank/DDBJ whole genome shotgun (WGS) entry which is preliminary data.</text>
</comment>
<keyword evidence="9" id="KW-1185">Reference proteome</keyword>
<evidence type="ECO:0000256" key="4">
    <source>
        <dbReference type="ARBA" id="ARBA00023015"/>
    </source>
</evidence>
<keyword evidence="3 6" id="KW-0694">RNA-binding</keyword>
<dbReference type="NCBIfam" id="TIGR01951">
    <property type="entry name" value="nusB"/>
    <property type="match status" value="1"/>
</dbReference>
<accession>A0ABS9ELE9</accession>
<dbReference type="HAMAP" id="MF_00073">
    <property type="entry name" value="NusB"/>
    <property type="match status" value="1"/>
</dbReference>
<dbReference type="InterPro" id="IPR035926">
    <property type="entry name" value="NusB-like_sf"/>
</dbReference>
<gene>
    <name evidence="6 8" type="primary">nusB</name>
    <name evidence="8" type="ORF">L2W38_04210</name>
</gene>
<dbReference type="Gene3D" id="1.10.940.10">
    <property type="entry name" value="NusB-like"/>
    <property type="match status" value="1"/>
</dbReference>
<evidence type="ECO:0000256" key="2">
    <source>
        <dbReference type="ARBA" id="ARBA00022814"/>
    </source>
</evidence>
<evidence type="ECO:0000256" key="5">
    <source>
        <dbReference type="ARBA" id="ARBA00023163"/>
    </source>
</evidence>
<dbReference type="Pfam" id="PF01029">
    <property type="entry name" value="NusB"/>
    <property type="match status" value="1"/>
</dbReference>
<dbReference type="PANTHER" id="PTHR11078:SF3">
    <property type="entry name" value="ANTITERMINATION NUSB DOMAIN-CONTAINING PROTEIN"/>
    <property type="match status" value="1"/>
</dbReference>
<comment type="function">
    <text evidence="6">Involved in transcription antitermination. Required for transcription of ribosomal RNA (rRNA) genes. Binds specifically to the boxA antiterminator sequence of the ribosomal RNA (rrn) operons.</text>
</comment>
<name>A0ABS9ELE9_9BACT</name>
<evidence type="ECO:0000256" key="6">
    <source>
        <dbReference type="HAMAP-Rule" id="MF_00073"/>
    </source>
</evidence>
<keyword evidence="4 6" id="KW-0805">Transcription regulation</keyword>
<comment type="similarity">
    <text evidence="1 6">Belongs to the NusB family.</text>
</comment>
<reference evidence="8 9" key="1">
    <citation type="submission" date="2022-01" db="EMBL/GenBank/DDBJ databases">
        <title>Dethiosulfovibrio faecalis sp. nov., a novel proteolytic, non-sulfur-reducing bacterium isolated from a marine aquaculture solid waste bioreactor.</title>
        <authorList>
            <person name="Grabowski S."/>
            <person name="Apolinario E."/>
            <person name="Schneider N."/>
            <person name="Marshall C.W."/>
            <person name="Sowers K.R."/>
        </authorList>
    </citation>
    <scope>NUCLEOTIDE SEQUENCE [LARGE SCALE GENOMIC DNA]</scope>
    <source>
        <strain evidence="8 9">DSM 12537</strain>
    </source>
</reference>
<evidence type="ECO:0000313" key="9">
    <source>
        <dbReference type="Proteomes" id="UP001200430"/>
    </source>
</evidence>
<sequence>MKVGRGHYKKHRAREVALQLLYSMDVTKKHDAEEALNDFSFEDEIDVEAGVRALVLGVMDHLGEIDNLINVNVVGWRGDRMVAVDRAAIRLAVYEGLIARVVPVPVAISEAVELVKVFGTDESGRFVNGALARIVRAMPEDDE</sequence>
<keyword evidence="5 6" id="KW-0804">Transcription</keyword>
<dbReference type="InterPro" id="IPR006027">
    <property type="entry name" value="NusB_RsmB_TIM44"/>
</dbReference>
<dbReference type="SUPFAM" id="SSF48013">
    <property type="entry name" value="NusB-like"/>
    <property type="match status" value="1"/>
</dbReference>
<evidence type="ECO:0000256" key="3">
    <source>
        <dbReference type="ARBA" id="ARBA00022884"/>
    </source>
</evidence>
<proteinExistence type="inferred from homology"/>
<evidence type="ECO:0000313" key="8">
    <source>
        <dbReference type="EMBL" id="MCF4142019.1"/>
    </source>
</evidence>
<keyword evidence="2 6" id="KW-0889">Transcription antitermination</keyword>
<dbReference type="EMBL" id="JAKGUD010000003">
    <property type="protein sequence ID" value="MCF4142019.1"/>
    <property type="molecule type" value="Genomic_DNA"/>
</dbReference>
<dbReference type="Proteomes" id="UP001200430">
    <property type="component" value="Unassembled WGS sequence"/>
</dbReference>